<evidence type="ECO:0000256" key="1">
    <source>
        <dbReference type="ARBA" id="ARBA00023239"/>
    </source>
</evidence>
<evidence type="ECO:0000313" key="2">
    <source>
        <dbReference type="EMBL" id="KAF6003786.1"/>
    </source>
</evidence>
<dbReference type="Gene3D" id="2.40.128.20">
    <property type="match status" value="1"/>
</dbReference>
<gene>
    <name evidence="2" type="ORF">F1559_001394</name>
</gene>
<dbReference type="GO" id="GO:0016829">
    <property type="term" value="F:lyase activity"/>
    <property type="evidence" value="ECO:0007669"/>
    <property type="project" value="UniProtKB-KW"/>
</dbReference>
<keyword evidence="3" id="KW-1185">Reference proteome</keyword>
<keyword evidence="1" id="KW-0456">Lyase</keyword>
<organism evidence="2 3">
    <name type="scientific">Cyanidiococcus yangmingshanensis</name>
    <dbReference type="NCBI Taxonomy" id="2690220"/>
    <lineage>
        <taxon>Eukaryota</taxon>
        <taxon>Rhodophyta</taxon>
        <taxon>Bangiophyceae</taxon>
        <taxon>Cyanidiales</taxon>
        <taxon>Cyanidiaceae</taxon>
        <taxon>Cyanidiococcus</taxon>
    </lineage>
</organism>
<name>A0A7J7IKY3_9RHOD</name>
<dbReference type="EMBL" id="VWRR01000005">
    <property type="protein sequence ID" value="KAF6003786.1"/>
    <property type="molecule type" value="Genomic_DNA"/>
</dbReference>
<dbReference type="AlphaFoldDB" id="A0A7J7IKY3"/>
<accession>A0A7J7IKY3</accession>
<dbReference type="InterPro" id="IPR012674">
    <property type="entry name" value="Calycin"/>
</dbReference>
<dbReference type="InterPro" id="IPR018536">
    <property type="entry name" value="CpcS/CpeS"/>
</dbReference>
<dbReference type="Proteomes" id="UP000530660">
    <property type="component" value="Unassembled WGS sequence"/>
</dbReference>
<sequence length="268" mass="30292">MVQEQPGQRPTTGFISGSQIVKGFLSGHRTRVLDQGRPQRRQRLAVSATLADRELIAQSARGAPLETFRAFFRYQPGRWRSERCYFYRVNDDPAKAGTETTERSETVFQVEPLTSALLEKVLRDNGTSEAQLVDDGFLKLEQAAGFRVSFDTKMERSGDVSASTNLLFVPQAMDAQTARQLGLVRGLYFRDKGYEEDRPIIGQFEFHHMLARLVSTAFSSAASDNGLRQIANYRRPVAWQEDAPLERNRAFLTEVWLLGSGIEERLPN</sequence>
<dbReference type="Pfam" id="PF09367">
    <property type="entry name" value="CpeS"/>
    <property type="match status" value="1"/>
</dbReference>
<dbReference type="OrthoDB" id="10375457at2759"/>
<comment type="caution">
    <text evidence="2">The sequence shown here is derived from an EMBL/GenBank/DDBJ whole genome shotgun (WGS) entry which is preliminary data.</text>
</comment>
<proteinExistence type="predicted"/>
<evidence type="ECO:0000313" key="3">
    <source>
        <dbReference type="Proteomes" id="UP000530660"/>
    </source>
</evidence>
<reference evidence="2 3" key="1">
    <citation type="journal article" date="2020" name="J. Phycol.">
        <title>Comparative genome analysis reveals Cyanidiococcus gen. nov., a new extremophilic red algal genus sister to Cyanidioschyzon (Cyanidioschyzonaceae, Rhodophyta).</title>
        <authorList>
            <person name="Liu S.-L."/>
            <person name="Chiang Y.-R."/>
            <person name="Yoon H.S."/>
            <person name="Fu H.-Y."/>
        </authorList>
    </citation>
    <scope>NUCLEOTIDE SEQUENCE [LARGE SCALE GENOMIC DNA]</scope>
    <source>
        <strain evidence="2 3">THAL066</strain>
    </source>
</reference>
<protein>
    <submittedName>
        <fullName evidence="2">Uncharacterized protein</fullName>
    </submittedName>
</protein>